<gene>
    <name evidence="1" type="ORF">QE207_09095</name>
</gene>
<reference evidence="1" key="1">
    <citation type="submission" date="2023-04" db="EMBL/GenBank/DDBJ databases">
        <title>Genome dynamics across the evolutionary transition to endosymbiosis.</title>
        <authorList>
            <person name="Siozios S."/>
            <person name="Nadal-Jimenez P."/>
            <person name="Azagi T."/>
            <person name="Sprong H."/>
            <person name="Frost C.L."/>
            <person name="Parratt S.R."/>
            <person name="Taylor G."/>
            <person name="Brettell L."/>
            <person name="Lew K.C."/>
            <person name="Croft L."/>
            <person name="King K.C."/>
            <person name="Brockhurst M.A."/>
            <person name="Hypsa V."/>
            <person name="Novakova E."/>
            <person name="Darby A.C."/>
            <person name="Hurst G.D.D."/>
        </authorList>
    </citation>
    <scope>NUCLEOTIDE SEQUENCE</scope>
    <source>
        <strain evidence="1">AIh</strain>
    </source>
</reference>
<protein>
    <submittedName>
        <fullName evidence="1">Structural protein</fullName>
    </submittedName>
</protein>
<dbReference type="RefSeq" id="WP_280630107.1">
    <property type="nucleotide sequence ID" value="NZ_CP123498.1"/>
</dbReference>
<proteinExistence type="predicted"/>
<accession>A0AA95K8S9</accession>
<sequence>MADIPRGIRNNNPGNIDYNPANQWRGLLPHDPTIEKRFCRFISPEYGIRAIMVLLKTYYHQYGLHTIAQLIGRWAPDNENNTTAYCQQVAARLGVSAQATINVDDKDILINLTKAIIQHENGQQPYHDAIFVSAVNRL</sequence>
<dbReference type="EMBL" id="CP123498">
    <property type="protein sequence ID" value="WGL96663.1"/>
    <property type="molecule type" value="Genomic_DNA"/>
</dbReference>
<dbReference type="Proteomes" id="UP001177597">
    <property type="component" value="Chromosome"/>
</dbReference>
<dbReference type="AlphaFoldDB" id="A0AA95K8S9"/>
<organism evidence="1 2">
    <name type="scientific">Arsenophonus nasoniae</name>
    <name type="common">son-killer infecting Nasonia vitripennis</name>
    <dbReference type="NCBI Taxonomy" id="638"/>
    <lineage>
        <taxon>Bacteria</taxon>
        <taxon>Pseudomonadati</taxon>
        <taxon>Pseudomonadota</taxon>
        <taxon>Gammaproteobacteria</taxon>
        <taxon>Enterobacterales</taxon>
        <taxon>Morganellaceae</taxon>
        <taxon>Arsenophonus</taxon>
    </lineage>
</organism>
<evidence type="ECO:0000313" key="1">
    <source>
        <dbReference type="EMBL" id="WGL96663.1"/>
    </source>
</evidence>
<name>A0AA95K8S9_9GAMM</name>
<evidence type="ECO:0000313" key="2">
    <source>
        <dbReference type="Proteomes" id="UP001177597"/>
    </source>
</evidence>